<evidence type="ECO:0000313" key="5">
    <source>
        <dbReference type="Proteomes" id="UP001295684"/>
    </source>
</evidence>
<keyword evidence="2" id="KW-0472">Membrane</keyword>
<gene>
    <name evidence="4" type="ORF">ECRASSUSDP1_LOCUS18226</name>
</gene>
<evidence type="ECO:0000256" key="2">
    <source>
        <dbReference type="SAM" id="Phobius"/>
    </source>
</evidence>
<keyword evidence="2" id="KW-0812">Transmembrane</keyword>
<dbReference type="PROSITE" id="PS51837">
    <property type="entry name" value="LITAF"/>
    <property type="match status" value="1"/>
</dbReference>
<evidence type="ECO:0000259" key="3">
    <source>
        <dbReference type="PROSITE" id="PS51837"/>
    </source>
</evidence>
<comment type="caution">
    <text evidence="4">The sequence shown here is derived from an EMBL/GenBank/DDBJ whole genome shotgun (WGS) entry which is preliminary data.</text>
</comment>
<sequence>MADYSPVALSDLELQSSGPERERAKHDSMFVQVVVEKEPFLAYCYHCRKTTLTKVKTECNCEAVPICLCFTIFFIFCYICCIYQYNMTRPIHHHCGNCNNKLFKVANNLISCFSLLKDLEDGDTAEKTHENMREALKNEEEVTKIKAKIEKEKQELNKIKELNKPKDLDLKDPPVVPDSKEINNDDLPIETHLPNETNNDSIPPPKPSKPPT</sequence>
<dbReference type="AlphaFoldDB" id="A0AAD2D0X7"/>
<organism evidence="4 5">
    <name type="scientific">Euplotes crassus</name>
    <dbReference type="NCBI Taxonomy" id="5936"/>
    <lineage>
        <taxon>Eukaryota</taxon>
        <taxon>Sar</taxon>
        <taxon>Alveolata</taxon>
        <taxon>Ciliophora</taxon>
        <taxon>Intramacronucleata</taxon>
        <taxon>Spirotrichea</taxon>
        <taxon>Hypotrichia</taxon>
        <taxon>Euplotida</taxon>
        <taxon>Euplotidae</taxon>
        <taxon>Moneuplotes</taxon>
    </lineage>
</organism>
<dbReference type="Proteomes" id="UP001295684">
    <property type="component" value="Unassembled WGS sequence"/>
</dbReference>
<dbReference type="SMART" id="SM00714">
    <property type="entry name" value="LITAF"/>
    <property type="match status" value="1"/>
</dbReference>
<evidence type="ECO:0000256" key="1">
    <source>
        <dbReference type="SAM" id="MobiDB-lite"/>
    </source>
</evidence>
<reference evidence="4" key="1">
    <citation type="submission" date="2023-07" db="EMBL/GenBank/DDBJ databases">
        <authorList>
            <consortium name="AG Swart"/>
            <person name="Singh M."/>
            <person name="Singh A."/>
            <person name="Seah K."/>
            <person name="Emmerich C."/>
        </authorList>
    </citation>
    <scope>NUCLEOTIDE SEQUENCE</scope>
    <source>
        <strain evidence="4">DP1</strain>
    </source>
</reference>
<protein>
    <recommendedName>
        <fullName evidence="3">LITAF domain-containing protein</fullName>
    </recommendedName>
</protein>
<dbReference type="InterPro" id="IPR006629">
    <property type="entry name" value="LITAF"/>
</dbReference>
<dbReference type="EMBL" id="CAMPGE010018434">
    <property type="protein sequence ID" value="CAI2376849.1"/>
    <property type="molecule type" value="Genomic_DNA"/>
</dbReference>
<keyword evidence="2" id="KW-1133">Transmembrane helix</keyword>
<proteinExistence type="predicted"/>
<feature type="region of interest" description="Disordered" evidence="1">
    <location>
        <begin position="156"/>
        <end position="212"/>
    </location>
</feature>
<feature type="compositionally biased region" description="Basic and acidic residues" evidence="1">
    <location>
        <begin position="156"/>
        <end position="183"/>
    </location>
</feature>
<dbReference type="Pfam" id="PF10601">
    <property type="entry name" value="zf-LITAF-like"/>
    <property type="match status" value="1"/>
</dbReference>
<evidence type="ECO:0000313" key="4">
    <source>
        <dbReference type="EMBL" id="CAI2376849.1"/>
    </source>
</evidence>
<feature type="compositionally biased region" description="Pro residues" evidence="1">
    <location>
        <begin position="202"/>
        <end position="212"/>
    </location>
</feature>
<feature type="transmembrane region" description="Helical" evidence="2">
    <location>
        <begin position="63"/>
        <end position="83"/>
    </location>
</feature>
<keyword evidence="5" id="KW-1185">Reference proteome</keyword>
<accession>A0AAD2D0X7</accession>
<feature type="domain" description="LITAF" evidence="3">
    <location>
        <begin position="24"/>
        <end position="107"/>
    </location>
</feature>
<name>A0AAD2D0X7_EUPCR</name>